<dbReference type="InterPro" id="IPR027266">
    <property type="entry name" value="TrmE/GcvT-like"/>
</dbReference>
<keyword evidence="4" id="KW-0808">Transferase</keyword>
<dbReference type="HOGENOM" id="CLU_007884_6_1_0"/>
<feature type="domain" description="GCVT N-terminal" evidence="2">
    <location>
        <begin position="11"/>
        <end position="133"/>
    </location>
</feature>
<keyword evidence="1" id="KW-0809">Transit peptide</keyword>
<name>I0IRH2_LEPFC</name>
<dbReference type="PANTHER" id="PTHR22602">
    <property type="entry name" value="TRANSFERASE CAF17, MITOCHONDRIAL-RELATED"/>
    <property type="match status" value="1"/>
</dbReference>
<reference evidence="5" key="2">
    <citation type="submission" date="2012-03" db="EMBL/GenBank/DDBJ databases">
        <title>The complete genome sequence of the pioneer microbe on fresh volcanic deposit, Leptospirillum ferrooxidans strain C2-3.</title>
        <authorList>
            <person name="Fujimura R."/>
            <person name="Sato Y."/>
            <person name="Nishizawa T."/>
            <person name="Nanba K."/>
            <person name="Oshima K."/>
            <person name="Hattori M."/>
            <person name="Kamijo T."/>
            <person name="Ohta H."/>
        </authorList>
    </citation>
    <scope>NUCLEOTIDE SEQUENCE [LARGE SCALE GENOMIC DNA]</scope>
    <source>
        <strain evidence="5">C2-3</strain>
    </source>
</reference>
<dbReference type="OrthoDB" id="9796287at2"/>
<evidence type="ECO:0000256" key="1">
    <source>
        <dbReference type="ARBA" id="ARBA00022946"/>
    </source>
</evidence>
<sequence>MTPTNDTTKAHRHAGIFIPESTPEIISVTGEDRATFLQGIVSQDMVNAKTNDVLYTLFLDPKAHILFEAWVAILPEEILLLPPTGTGEGLLAHLKKYLFFRTKAKVGISSDRFEIAHVAGPKLLAILSVLLESGDSPIRGINGGGYALFHPSTFQKETPIGPMADLLIPKESFPTLKKTLAETFLSAGGTVLSEEGFKSYKLEMGIPSYPYELNDQHFPAEAGLESIGVSFTKGCFVGQEPVTRIKFQGKLNRGLAGFVLSGKEPIASLPETIFDTTTQTHVGTLTSIAFSVFRGETIGLGYLKNSHAEPGTELALSSGRTLHVESLP</sequence>
<dbReference type="NCBIfam" id="TIGR03317">
    <property type="entry name" value="ygfZ_signature"/>
    <property type="match status" value="1"/>
</dbReference>
<keyword evidence="5" id="KW-1185">Reference proteome</keyword>
<dbReference type="GO" id="GO:0032259">
    <property type="term" value="P:methylation"/>
    <property type="evidence" value="ECO:0007669"/>
    <property type="project" value="UniProtKB-KW"/>
</dbReference>
<feature type="domain" description="Aminomethyltransferase C-terminal" evidence="3">
    <location>
        <begin position="253"/>
        <end position="317"/>
    </location>
</feature>
<dbReference type="Proteomes" id="UP000007382">
    <property type="component" value="Chromosome"/>
</dbReference>
<dbReference type="AlphaFoldDB" id="I0IRH2"/>
<dbReference type="InterPro" id="IPR017703">
    <property type="entry name" value="YgfZ/GCV_T_CS"/>
</dbReference>
<dbReference type="GO" id="GO:0008168">
    <property type="term" value="F:methyltransferase activity"/>
    <property type="evidence" value="ECO:0007669"/>
    <property type="project" value="UniProtKB-KW"/>
</dbReference>
<keyword evidence="4" id="KW-0489">Methyltransferase</keyword>
<dbReference type="InterPro" id="IPR006222">
    <property type="entry name" value="GCVT_N"/>
</dbReference>
<evidence type="ECO:0000259" key="3">
    <source>
        <dbReference type="Pfam" id="PF08669"/>
    </source>
</evidence>
<evidence type="ECO:0000313" key="5">
    <source>
        <dbReference type="Proteomes" id="UP000007382"/>
    </source>
</evidence>
<evidence type="ECO:0000313" key="4">
    <source>
        <dbReference type="EMBL" id="BAM07871.1"/>
    </source>
</evidence>
<dbReference type="InterPro" id="IPR045179">
    <property type="entry name" value="YgfZ/GcvT"/>
</dbReference>
<dbReference type="GO" id="GO:0016226">
    <property type="term" value="P:iron-sulfur cluster assembly"/>
    <property type="evidence" value="ECO:0007669"/>
    <property type="project" value="TreeGrafter"/>
</dbReference>
<dbReference type="Pfam" id="PF01571">
    <property type="entry name" value="GCV_T"/>
    <property type="match status" value="1"/>
</dbReference>
<dbReference type="Gene3D" id="3.30.1360.120">
    <property type="entry name" value="Probable tRNA modification gtpase trme, domain 1"/>
    <property type="match status" value="1"/>
</dbReference>
<proteinExistence type="predicted"/>
<organism evidence="4 5">
    <name type="scientific">Leptospirillum ferrooxidans (strain C2-3)</name>
    <dbReference type="NCBI Taxonomy" id="1162668"/>
    <lineage>
        <taxon>Bacteria</taxon>
        <taxon>Pseudomonadati</taxon>
        <taxon>Nitrospirota</taxon>
        <taxon>Nitrospiria</taxon>
        <taxon>Nitrospirales</taxon>
        <taxon>Nitrospiraceae</taxon>
        <taxon>Leptospirillum</taxon>
    </lineage>
</organism>
<dbReference type="STRING" id="1162668.LFE_2198"/>
<evidence type="ECO:0000259" key="2">
    <source>
        <dbReference type="Pfam" id="PF01571"/>
    </source>
</evidence>
<dbReference type="eggNOG" id="COG0354">
    <property type="taxonomic scope" value="Bacteria"/>
</dbReference>
<dbReference type="InterPro" id="IPR029043">
    <property type="entry name" value="GcvT/YgfZ_C"/>
</dbReference>
<dbReference type="PIRSF" id="PIRSF006487">
    <property type="entry name" value="GcvT"/>
    <property type="match status" value="1"/>
</dbReference>
<dbReference type="Pfam" id="PF08669">
    <property type="entry name" value="GCV_T_C"/>
    <property type="match status" value="1"/>
</dbReference>
<dbReference type="SUPFAM" id="SSF103025">
    <property type="entry name" value="Folate-binding domain"/>
    <property type="match status" value="1"/>
</dbReference>
<dbReference type="RefSeq" id="WP_014450354.1">
    <property type="nucleotide sequence ID" value="NC_017094.1"/>
</dbReference>
<gene>
    <name evidence="4" type="ordered locus">LFE_2198</name>
</gene>
<dbReference type="PANTHER" id="PTHR22602:SF0">
    <property type="entry name" value="TRANSFERASE CAF17, MITOCHONDRIAL-RELATED"/>
    <property type="match status" value="1"/>
</dbReference>
<dbReference type="PATRIC" id="fig|1162668.3.peg.2601"/>
<accession>I0IRH2</accession>
<dbReference type="EMBL" id="AP012342">
    <property type="protein sequence ID" value="BAM07871.1"/>
    <property type="molecule type" value="Genomic_DNA"/>
</dbReference>
<protein>
    <submittedName>
        <fullName evidence="4">Putative aminomethyltransferase</fullName>
    </submittedName>
</protein>
<dbReference type="KEGG" id="lfc:LFE_2198"/>
<dbReference type="SUPFAM" id="SSF101790">
    <property type="entry name" value="Aminomethyltransferase beta-barrel domain"/>
    <property type="match status" value="1"/>
</dbReference>
<dbReference type="InterPro" id="IPR013977">
    <property type="entry name" value="GcvT_C"/>
</dbReference>
<reference evidence="4 5" key="1">
    <citation type="journal article" date="2012" name="J. Bacteriol.">
        <title>Complete Genome Sequence of Leptospirillum ferrooxidans Strain C2-3, Isolated from a Fresh Volcanic Ash Deposit on the Island of Miyake, Japan.</title>
        <authorList>
            <person name="Fujimura R."/>
            <person name="Sato Y."/>
            <person name="Nishizawa T."/>
            <person name="Oshima K."/>
            <person name="Kim S.-W."/>
            <person name="Hattori M."/>
            <person name="Kamijo T."/>
            <person name="Ohta H."/>
        </authorList>
    </citation>
    <scope>NUCLEOTIDE SEQUENCE [LARGE SCALE GENOMIC DNA]</scope>
    <source>
        <strain evidence="4 5">C2-3</strain>
    </source>
</reference>